<dbReference type="Proteomes" id="UP001612741">
    <property type="component" value="Unassembled WGS sequence"/>
</dbReference>
<sequence>MKIRIIGLPEEAAQAANLLTRTFDVIEISGPMPCRGASRNVRIYAELRLPQPAE</sequence>
<evidence type="ECO:0000313" key="2">
    <source>
        <dbReference type="Proteomes" id="UP001612741"/>
    </source>
</evidence>
<gene>
    <name evidence="1" type="ORF">ACIBG2_15030</name>
</gene>
<reference evidence="1 2" key="1">
    <citation type="submission" date="2024-10" db="EMBL/GenBank/DDBJ databases">
        <title>The Natural Products Discovery Center: Release of the First 8490 Sequenced Strains for Exploring Actinobacteria Biosynthetic Diversity.</title>
        <authorList>
            <person name="Kalkreuter E."/>
            <person name="Kautsar S.A."/>
            <person name="Yang D."/>
            <person name="Bader C.D."/>
            <person name="Teijaro C.N."/>
            <person name="Fluegel L."/>
            <person name="Davis C.M."/>
            <person name="Simpson J.R."/>
            <person name="Lauterbach L."/>
            <person name="Steele A.D."/>
            <person name="Gui C."/>
            <person name="Meng S."/>
            <person name="Li G."/>
            <person name="Viehrig K."/>
            <person name="Ye F."/>
            <person name="Su P."/>
            <person name="Kiefer A.F."/>
            <person name="Nichols A."/>
            <person name="Cepeda A.J."/>
            <person name="Yan W."/>
            <person name="Fan B."/>
            <person name="Jiang Y."/>
            <person name="Adhikari A."/>
            <person name="Zheng C.-J."/>
            <person name="Schuster L."/>
            <person name="Cowan T.M."/>
            <person name="Smanski M.J."/>
            <person name="Chevrette M.G."/>
            <person name="De Carvalho L.P.S."/>
            <person name="Shen B."/>
        </authorList>
    </citation>
    <scope>NUCLEOTIDE SEQUENCE [LARGE SCALE GENOMIC DNA]</scope>
    <source>
        <strain evidence="1 2">NPDC050545</strain>
    </source>
</reference>
<evidence type="ECO:0000313" key="1">
    <source>
        <dbReference type="EMBL" id="MFI6498703.1"/>
    </source>
</evidence>
<keyword evidence="2" id="KW-1185">Reference proteome</keyword>
<accession>A0ABW7YS77</accession>
<organism evidence="1 2">
    <name type="scientific">Nonomuraea typhae</name>
    <dbReference type="NCBI Taxonomy" id="2603600"/>
    <lineage>
        <taxon>Bacteria</taxon>
        <taxon>Bacillati</taxon>
        <taxon>Actinomycetota</taxon>
        <taxon>Actinomycetes</taxon>
        <taxon>Streptosporangiales</taxon>
        <taxon>Streptosporangiaceae</taxon>
        <taxon>Nonomuraea</taxon>
    </lineage>
</organism>
<comment type="caution">
    <text evidence="1">The sequence shown here is derived from an EMBL/GenBank/DDBJ whole genome shotgun (WGS) entry which is preliminary data.</text>
</comment>
<protein>
    <submittedName>
        <fullName evidence="1">Uncharacterized protein</fullName>
    </submittedName>
</protein>
<dbReference type="EMBL" id="JBITGY010000004">
    <property type="protein sequence ID" value="MFI6498703.1"/>
    <property type="molecule type" value="Genomic_DNA"/>
</dbReference>
<name>A0ABW7YS77_9ACTN</name>
<proteinExistence type="predicted"/>
<dbReference type="RefSeq" id="WP_397081948.1">
    <property type="nucleotide sequence ID" value="NZ_JBITGY010000004.1"/>
</dbReference>